<evidence type="ECO:0000313" key="3">
    <source>
        <dbReference type="Proteomes" id="UP001596353"/>
    </source>
</evidence>
<dbReference type="EMBL" id="JBHSWG010000001">
    <property type="protein sequence ID" value="MFC6759465.1"/>
    <property type="molecule type" value="Genomic_DNA"/>
</dbReference>
<keyword evidence="1" id="KW-1133">Transmembrane helix</keyword>
<evidence type="ECO:0000313" key="2">
    <source>
        <dbReference type="EMBL" id="MFC6759465.1"/>
    </source>
</evidence>
<evidence type="ECO:0000256" key="1">
    <source>
        <dbReference type="SAM" id="Phobius"/>
    </source>
</evidence>
<gene>
    <name evidence="2" type="ORF">ACFQFQ_08110</name>
</gene>
<comment type="caution">
    <text evidence="2">The sequence shown here is derived from an EMBL/GenBank/DDBJ whole genome shotgun (WGS) entry which is preliminary data.</text>
</comment>
<sequence>MTTLTLQQRFAVAAAIGAAGGGVALAMIGQGKFGYGDAGFLRVASAGAFLAGLLVAGGFGGQGVPGLLRALLSFLGATVLGAVIAVLLMPFDRFGDRSCRWKSCGTGWQAALSDRFMCWGFWQMICWSLWSGQAGLRPAGPPT</sequence>
<keyword evidence="3" id="KW-1185">Reference proteome</keyword>
<feature type="transmembrane region" description="Helical" evidence="1">
    <location>
        <begin position="40"/>
        <end position="59"/>
    </location>
</feature>
<dbReference type="Proteomes" id="UP001596353">
    <property type="component" value="Unassembled WGS sequence"/>
</dbReference>
<reference evidence="3" key="1">
    <citation type="journal article" date="2019" name="Int. J. Syst. Evol. Microbiol.">
        <title>The Global Catalogue of Microorganisms (GCM) 10K type strain sequencing project: providing services to taxonomists for standard genome sequencing and annotation.</title>
        <authorList>
            <consortium name="The Broad Institute Genomics Platform"/>
            <consortium name="The Broad Institute Genome Sequencing Center for Infectious Disease"/>
            <person name="Wu L."/>
            <person name="Ma J."/>
        </authorList>
    </citation>
    <scope>NUCLEOTIDE SEQUENCE [LARGE SCALE GENOMIC DNA]</scope>
    <source>
        <strain evidence="3">CCUG 66188</strain>
    </source>
</reference>
<name>A0ABW2B1B9_9RHOB</name>
<protein>
    <submittedName>
        <fullName evidence="2">Uncharacterized protein</fullName>
    </submittedName>
</protein>
<keyword evidence="1" id="KW-0812">Transmembrane</keyword>
<organism evidence="2 3">
    <name type="scientific">Sulfitobacter porphyrae</name>
    <dbReference type="NCBI Taxonomy" id="1246864"/>
    <lineage>
        <taxon>Bacteria</taxon>
        <taxon>Pseudomonadati</taxon>
        <taxon>Pseudomonadota</taxon>
        <taxon>Alphaproteobacteria</taxon>
        <taxon>Rhodobacterales</taxon>
        <taxon>Roseobacteraceae</taxon>
        <taxon>Sulfitobacter</taxon>
    </lineage>
</organism>
<accession>A0ABW2B1B9</accession>
<feature type="transmembrane region" description="Helical" evidence="1">
    <location>
        <begin position="6"/>
        <end position="28"/>
    </location>
</feature>
<feature type="transmembrane region" description="Helical" evidence="1">
    <location>
        <begin position="71"/>
        <end position="91"/>
    </location>
</feature>
<keyword evidence="1" id="KW-0472">Membrane</keyword>
<proteinExistence type="predicted"/>